<sequence>MKFRTKQELNPEKMSENVLLKENPKIEIQFLKNVFQIIDEKTIQNTGIYNYSDLEYVELNKIWFPKLAKWLRIITWIFNGVPYFPDQKSYKKANVIIHLKKENIGIWLTNSCMVTQAKKIKNLLDNKRL</sequence>
<comment type="caution">
    <text evidence="1">The sequence shown here is derived from an EMBL/GenBank/DDBJ whole genome shotgun (WGS) entry which is preliminary data.</text>
</comment>
<evidence type="ECO:0000313" key="2">
    <source>
        <dbReference type="Proteomes" id="UP001595191"/>
    </source>
</evidence>
<evidence type="ECO:0000313" key="1">
    <source>
        <dbReference type="EMBL" id="MFH6604346.1"/>
    </source>
</evidence>
<gene>
    <name evidence="1" type="ORF">ACEZ3G_12715</name>
</gene>
<protein>
    <submittedName>
        <fullName evidence="1">Uncharacterized protein</fullName>
    </submittedName>
</protein>
<reference evidence="1" key="1">
    <citation type="submission" date="2024-09" db="EMBL/GenBank/DDBJ databases">
        <authorList>
            <person name="Liu J."/>
        </authorList>
    </citation>
    <scope>NUCLEOTIDE SEQUENCE</scope>
    <source>
        <strain evidence="1">NBU2967</strain>
    </source>
</reference>
<accession>A0ACC7LM75</accession>
<dbReference type="EMBL" id="JBHFPV010000002">
    <property type="protein sequence ID" value="MFH6604346.1"/>
    <property type="molecule type" value="Genomic_DNA"/>
</dbReference>
<proteinExistence type="predicted"/>
<keyword evidence="2" id="KW-1185">Reference proteome</keyword>
<organism evidence="1 2">
    <name type="scientific">Meishania litoralis</name>
    <dbReference type="NCBI Taxonomy" id="3434685"/>
    <lineage>
        <taxon>Bacteria</taxon>
        <taxon>Pseudomonadati</taxon>
        <taxon>Bacteroidota</taxon>
        <taxon>Flavobacteriia</taxon>
        <taxon>Flavobacteriales</taxon>
        <taxon>Flavobacteriaceae</taxon>
        <taxon>Meishania</taxon>
    </lineage>
</organism>
<name>A0ACC7LM75_9FLAO</name>
<dbReference type="Proteomes" id="UP001595191">
    <property type="component" value="Unassembled WGS sequence"/>
</dbReference>